<evidence type="ECO:0000313" key="6">
    <source>
        <dbReference type="EMBL" id="MWB98911.1"/>
    </source>
</evidence>
<keyword evidence="4 5" id="KW-0472">Membrane</keyword>
<feature type="transmembrane region" description="Helical" evidence="5">
    <location>
        <begin position="31"/>
        <end position="50"/>
    </location>
</feature>
<dbReference type="GO" id="GO:0016020">
    <property type="term" value="C:membrane"/>
    <property type="evidence" value="ECO:0007669"/>
    <property type="project" value="UniProtKB-SubCell"/>
</dbReference>
<dbReference type="EMBL" id="WSTA01000041">
    <property type="protein sequence ID" value="MWB98911.1"/>
    <property type="molecule type" value="Genomic_DNA"/>
</dbReference>
<name>A0A6I4NXK2_9MICO</name>
<evidence type="ECO:0000256" key="4">
    <source>
        <dbReference type="ARBA" id="ARBA00023136"/>
    </source>
</evidence>
<evidence type="ECO:0000256" key="2">
    <source>
        <dbReference type="ARBA" id="ARBA00022692"/>
    </source>
</evidence>
<evidence type="ECO:0000256" key="1">
    <source>
        <dbReference type="ARBA" id="ARBA00004141"/>
    </source>
</evidence>
<keyword evidence="3 5" id="KW-1133">Transmembrane helix</keyword>
<dbReference type="PANTHER" id="PTHR36974">
    <property type="entry name" value="MEMBRANE PROTEIN-RELATED"/>
    <property type="match status" value="1"/>
</dbReference>
<comment type="subcellular location">
    <subcellularLocation>
        <location evidence="1">Membrane</location>
        <topology evidence="1">Multi-pass membrane protein</topology>
    </subcellularLocation>
</comment>
<reference evidence="6 7" key="1">
    <citation type="submission" date="2019-12" db="EMBL/GenBank/DDBJ databases">
        <authorList>
            <person name="Kim Y.S."/>
        </authorList>
    </citation>
    <scope>NUCLEOTIDE SEQUENCE [LARGE SCALE GENOMIC DNA]</scope>
    <source>
        <strain evidence="6 7">MMS17-SY077</strain>
    </source>
</reference>
<accession>A0A6I4NXK2</accession>
<evidence type="ECO:0000256" key="3">
    <source>
        <dbReference type="ARBA" id="ARBA00022989"/>
    </source>
</evidence>
<dbReference type="Proteomes" id="UP000438182">
    <property type="component" value="Unassembled WGS sequence"/>
</dbReference>
<keyword evidence="7" id="KW-1185">Reference proteome</keyword>
<dbReference type="PANTHER" id="PTHR36974:SF1">
    <property type="entry name" value="DOXX FAMILY MEMBRANE PROTEIN"/>
    <property type="match status" value="1"/>
</dbReference>
<comment type="caution">
    <text evidence="6">The sequence shown here is derived from an EMBL/GenBank/DDBJ whole genome shotgun (WGS) entry which is preliminary data.</text>
</comment>
<dbReference type="AlphaFoldDB" id="A0A6I4NXK2"/>
<organism evidence="6 7">
    <name type="scientific">Agromyces seonyuensis</name>
    <dbReference type="NCBI Taxonomy" id="2662446"/>
    <lineage>
        <taxon>Bacteria</taxon>
        <taxon>Bacillati</taxon>
        <taxon>Actinomycetota</taxon>
        <taxon>Actinomycetes</taxon>
        <taxon>Micrococcales</taxon>
        <taxon>Microbacteriaceae</taxon>
        <taxon>Agromyces</taxon>
    </lineage>
</organism>
<dbReference type="InterPro" id="IPR032808">
    <property type="entry name" value="DoxX"/>
</dbReference>
<feature type="transmembrane region" description="Helical" evidence="5">
    <location>
        <begin position="62"/>
        <end position="87"/>
    </location>
</feature>
<gene>
    <name evidence="6" type="ORF">GB864_10170</name>
</gene>
<feature type="transmembrane region" description="Helical" evidence="5">
    <location>
        <begin position="93"/>
        <end position="112"/>
    </location>
</feature>
<keyword evidence="2 5" id="KW-0812">Transmembrane</keyword>
<evidence type="ECO:0000313" key="7">
    <source>
        <dbReference type="Proteomes" id="UP000438182"/>
    </source>
</evidence>
<proteinExistence type="predicted"/>
<evidence type="ECO:0000256" key="5">
    <source>
        <dbReference type="SAM" id="Phobius"/>
    </source>
</evidence>
<protein>
    <submittedName>
        <fullName evidence="6">DoxX family protein</fullName>
    </submittedName>
</protein>
<sequence>MGPVPIALVAGTAITALAGLAGLTVAQGWQAALTVGLALMFLLTASARFGRRRGELVAMVPPVFPFPTAIVVVTGILEALGAIGLLVPATHRAAAICLALLLVAVFPANVHAARSGAGMDGKPPTPLGLRTLEQAVYLGALIAVALG</sequence>
<dbReference type="Pfam" id="PF13564">
    <property type="entry name" value="DoxX_2"/>
    <property type="match status" value="1"/>
</dbReference>